<accession>A0A8T0ET68</accession>
<dbReference type="SUPFAM" id="SSF46938">
    <property type="entry name" value="CRAL/TRIO N-terminal domain"/>
    <property type="match status" value="1"/>
</dbReference>
<gene>
    <name evidence="2" type="ORF">HNY73_015341</name>
</gene>
<dbReference type="PANTHER" id="PTHR10174:SF130">
    <property type="entry name" value="ALPHA-TOCOPHEROL TRANSFER PROTEIN-LIKE"/>
    <property type="match status" value="1"/>
</dbReference>
<dbReference type="PANTHER" id="PTHR10174">
    <property type="entry name" value="ALPHA-TOCOPHEROL TRANSFER PROTEIN-RELATED"/>
    <property type="match status" value="1"/>
</dbReference>
<dbReference type="AlphaFoldDB" id="A0A8T0ET68"/>
<dbReference type="CDD" id="cd00170">
    <property type="entry name" value="SEC14"/>
    <property type="match status" value="1"/>
</dbReference>
<name>A0A8T0ET68_ARGBR</name>
<evidence type="ECO:0000313" key="3">
    <source>
        <dbReference type="Proteomes" id="UP000807504"/>
    </source>
</evidence>
<reference evidence="2" key="1">
    <citation type="journal article" date="2020" name="bioRxiv">
        <title>Chromosome-level reference genome of the European wasp spider Argiope bruennichi: a resource for studies on range expansion and evolutionary adaptation.</title>
        <authorList>
            <person name="Sheffer M.M."/>
            <person name="Hoppe A."/>
            <person name="Krehenwinkel H."/>
            <person name="Uhl G."/>
            <person name="Kuss A.W."/>
            <person name="Jensen L."/>
            <person name="Jensen C."/>
            <person name="Gillespie R.G."/>
            <person name="Hoff K.J."/>
            <person name="Prost S."/>
        </authorList>
    </citation>
    <scope>NUCLEOTIDE SEQUENCE</scope>
</reference>
<dbReference type="SMART" id="SM01100">
    <property type="entry name" value="CRAL_TRIO_N"/>
    <property type="match status" value="1"/>
</dbReference>
<evidence type="ECO:0000313" key="2">
    <source>
        <dbReference type="EMBL" id="KAF8778638.1"/>
    </source>
</evidence>
<dbReference type="InterPro" id="IPR036273">
    <property type="entry name" value="CRAL/TRIO_N_dom_sf"/>
</dbReference>
<dbReference type="PROSITE" id="PS50191">
    <property type="entry name" value="CRAL_TRIO"/>
    <property type="match status" value="1"/>
</dbReference>
<dbReference type="InterPro" id="IPR011074">
    <property type="entry name" value="CRAL/TRIO_N_dom"/>
</dbReference>
<comment type="caution">
    <text evidence="2">The sequence shown here is derived from an EMBL/GenBank/DDBJ whole genome shotgun (WGS) entry which is preliminary data.</text>
</comment>
<proteinExistence type="predicted"/>
<dbReference type="PRINTS" id="PR00180">
    <property type="entry name" value="CRETINALDHBP"/>
</dbReference>
<sequence length="321" mass="37346">MQKIYSRATMMSSTKMIEKLKQGIHSLDKSVEPKPVDSDDEPLPYVMDYLTPALIEEARTQLNETDEIRPIALEELKKLIKQDKKLVSIMDDNFLLAFLRARKFNVKKAFKLLQNYWQFRKEYRYIYDCSDFDSVKEVILKPVMGALTHRDRKGCLVLVFKVGLWDPEVDVYEQVFRAVTGVLVHSITYPATQVCGYRMIFDLRGLSWKQLKMCTPSNILLMVRSSQYCFPGRYKGFHIISESKLFNIVWTIASPFLTQKLKTRVMFHGTDTSPLLDYIHPSVLPVEFGGQAEPFENTKWKDLVDDSTEMVARHLHYGYQA</sequence>
<dbReference type="Gene3D" id="3.40.525.10">
    <property type="entry name" value="CRAL-TRIO lipid binding domain"/>
    <property type="match status" value="1"/>
</dbReference>
<evidence type="ECO:0000259" key="1">
    <source>
        <dbReference type="PROSITE" id="PS50191"/>
    </source>
</evidence>
<dbReference type="Gene3D" id="1.20.5.1200">
    <property type="entry name" value="Alpha-tocopherol transfer"/>
    <property type="match status" value="1"/>
</dbReference>
<dbReference type="Pfam" id="PF03765">
    <property type="entry name" value="CRAL_TRIO_N"/>
    <property type="match status" value="1"/>
</dbReference>
<dbReference type="Proteomes" id="UP000807504">
    <property type="component" value="Unassembled WGS sequence"/>
</dbReference>
<dbReference type="InterPro" id="IPR001251">
    <property type="entry name" value="CRAL-TRIO_dom"/>
</dbReference>
<dbReference type="SMART" id="SM00516">
    <property type="entry name" value="SEC14"/>
    <property type="match status" value="1"/>
</dbReference>
<reference evidence="2" key="2">
    <citation type="submission" date="2020-06" db="EMBL/GenBank/DDBJ databases">
        <authorList>
            <person name="Sheffer M."/>
        </authorList>
    </citation>
    <scope>NUCLEOTIDE SEQUENCE</scope>
</reference>
<dbReference type="EMBL" id="JABXBU010002072">
    <property type="protein sequence ID" value="KAF8778638.1"/>
    <property type="molecule type" value="Genomic_DNA"/>
</dbReference>
<protein>
    <submittedName>
        <fullName evidence="2">Clavesin-1 like protein</fullName>
    </submittedName>
</protein>
<dbReference type="InterPro" id="IPR036865">
    <property type="entry name" value="CRAL-TRIO_dom_sf"/>
</dbReference>
<feature type="domain" description="CRAL-TRIO" evidence="1">
    <location>
        <begin position="135"/>
        <end position="296"/>
    </location>
</feature>
<dbReference type="Pfam" id="PF00650">
    <property type="entry name" value="CRAL_TRIO"/>
    <property type="match status" value="1"/>
</dbReference>
<dbReference type="SUPFAM" id="SSF52087">
    <property type="entry name" value="CRAL/TRIO domain"/>
    <property type="match status" value="1"/>
</dbReference>
<dbReference type="Gene3D" id="1.10.8.20">
    <property type="entry name" value="N-terminal domain of phosphatidylinositol transfer protein sec14p"/>
    <property type="match status" value="1"/>
</dbReference>
<dbReference type="GO" id="GO:1902936">
    <property type="term" value="F:phosphatidylinositol bisphosphate binding"/>
    <property type="evidence" value="ECO:0007669"/>
    <property type="project" value="TreeGrafter"/>
</dbReference>
<organism evidence="2 3">
    <name type="scientific">Argiope bruennichi</name>
    <name type="common">Wasp spider</name>
    <name type="synonym">Aranea bruennichi</name>
    <dbReference type="NCBI Taxonomy" id="94029"/>
    <lineage>
        <taxon>Eukaryota</taxon>
        <taxon>Metazoa</taxon>
        <taxon>Ecdysozoa</taxon>
        <taxon>Arthropoda</taxon>
        <taxon>Chelicerata</taxon>
        <taxon>Arachnida</taxon>
        <taxon>Araneae</taxon>
        <taxon>Araneomorphae</taxon>
        <taxon>Entelegynae</taxon>
        <taxon>Araneoidea</taxon>
        <taxon>Araneidae</taxon>
        <taxon>Argiope</taxon>
    </lineage>
</organism>
<dbReference type="GO" id="GO:0016020">
    <property type="term" value="C:membrane"/>
    <property type="evidence" value="ECO:0007669"/>
    <property type="project" value="TreeGrafter"/>
</dbReference>
<keyword evidence="3" id="KW-1185">Reference proteome</keyword>